<dbReference type="SUPFAM" id="SSF81301">
    <property type="entry name" value="Nucleotidyltransferase"/>
    <property type="match status" value="1"/>
</dbReference>
<comment type="caution">
    <text evidence="2">The sequence shown here is derived from an EMBL/GenBank/DDBJ whole genome shotgun (WGS) entry which is preliminary data.</text>
</comment>
<evidence type="ECO:0000313" key="1">
    <source>
        <dbReference type="EMBL" id="OCM72300.1"/>
    </source>
</evidence>
<reference evidence="1 3" key="1">
    <citation type="journal article" date="2016" name="Sci. Rep.">
        <title>Serotype IV Streptococcus agalactiae ST-452 has arisen from large genomic recombination events between CC23 and the hypervirulent CC17 lineages.</title>
        <authorList>
            <person name="Campisi E."/>
            <person name="Rinaudo C.D."/>
            <person name="Donati C."/>
            <person name="Barucco M."/>
            <person name="Torricelli G."/>
            <person name="Edwards M.S."/>
            <person name="Baker C.J."/>
            <person name="Margarit I."/>
            <person name="Rosini R."/>
        </authorList>
    </citation>
    <scope>NUCLEOTIDE SEQUENCE [LARGE SCALE GENOMIC DNA]</scope>
    <source>
        <strain evidence="1 3">CZ-PW-140</strain>
    </source>
</reference>
<evidence type="ECO:0000313" key="2">
    <source>
        <dbReference type="EMBL" id="RDY79915.1"/>
    </source>
</evidence>
<accession>A0A0E1EJX1</accession>
<dbReference type="Proteomes" id="UP000256718">
    <property type="component" value="Unassembled WGS sequence"/>
</dbReference>
<sequence length="284" mass="33772">MRDEQEIYNLVLNIANQDKRIEAVLLNGSRANPNVPKDDFQDYDIVFVTNFIEDIISDTNYHKKFGDILIMQKPNEFRNKTEYNCFAYLMQFQDLTRIDLRLIKPEFLEDYLDDAFSKVLLDKKNKYLDYNFERSSLYETKQLSEDEINKILNEIYWVSTYVVKGIARNDIIYSEFMISNPIKNAFIKLLKQKILIEKELDSLSFGKLDKDILQYITDKDQLLKIFSNKSLKDIEANLRFLLDETNQMAKYISINRKLNLNQGEYQSAMKFMNIFLSNSYQNFN</sequence>
<dbReference type="KEGG" id="sage:EN72_10640"/>
<evidence type="ECO:0000313" key="4">
    <source>
        <dbReference type="Proteomes" id="UP000256718"/>
    </source>
</evidence>
<gene>
    <name evidence="1" type="ORF">AX245_00170</name>
    <name evidence="2" type="ORF">C4618_08475</name>
</gene>
<dbReference type="SUPFAM" id="SSF81631">
    <property type="entry name" value="PAP/OAS1 substrate-binding domain"/>
    <property type="match status" value="1"/>
</dbReference>
<dbReference type="KEGG" id="sagg:EN73_09700"/>
<protein>
    <submittedName>
        <fullName evidence="2">Streptomycin resistance protein</fullName>
    </submittedName>
</protein>
<proteinExistence type="predicted"/>
<reference evidence="2 4" key="2">
    <citation type="journal article" date="2018" name="Emerg. Microbes Infect.">
        <title>Phenotypic and molecular analysis of nontypeable Group B streptococci: identification of cps2a and hybrid cps2a/cps5 Group B streptococcal capsule gene clusters.</title>
        <authorList>
            <person name="Alhhazmi A."/>
            <person name="Tyrrell G.J."/>
        </authorList>
    </citation>
    <scope>NUCLEOTIDE SEQUENCE [LARGE SCALE GENOMIC DNA]</scope>
    <source>
        <strain evidence="2 4">PLGBS17</strain>
    </source>
</reference>
<dbReference type="PIRSF" id="PIRSF000812">
    <property type="entry name" value="AAD"/>
    <property type="match status" value="1"/>
</dbReference>
<dbReference type="EMBL" id="MAWT01000008">
    <property type="protein sequence ID" value="OCM72300.1"/>
    <property type="molecule type" value="Genomic_DNA"/>
</dbReference>
<dbReference type="Proteomes" id="UP000093122">
    <property type="component" value="Unassembled WGS sequence"/>
</dbReference>
<name>A0A0E1EJX1_STRAG</name>
<dbReference type="RefSeq" id="WP_001204133.1">
    <property type="nucleotide sequence ID" value="NZ_AP018935.1"/>
</dbReference>
<dbReference type="EMBL" id="QHGZ01000183">
    <property type="protein sequence ID" value="RDY79915.1"/>
    <property type="molecule type" value="Genomic_DNA"/>
</dbReference>
<dbReference type="OMA" id="CCNEFWM"/>
<dbReference type="Gene3D" id="3.30.460.10">
    <property type="entry name" value="Beta Polymerase, domain 2"/>
    <property type="match status" value="1"/>
</dbReference>
<dbReference type="InterPro" id="IPR007530">
    <property type="entry name" value="Aminoglycoside_adenylylTfrase"/>
</dbReference>
<evidence type="ECO:0000313" key="3">
    <source>
        <dbReference type="Proteomes" id="UP000093122"/>
    </source>
</evidence>
<dbReference type="Pfam" id="PF04439">
    <property type="entry name" value="Adenyl_transf"/>
    <property type="match status" value="1"/>
</dbReference>
<dbReference type="AlphaFoldDB" id="A0A0E1EJX1"/>
<organism evidence="2 4">
    <name type="scientific">Streptococcus agalactiae</name>
    <dbReference type="NCBI Taxonomy" id="1311"/>
    <lineage>
        <taxon>Bacteria</taxon>
        <taxon>Bacillati</taxon>
        <taxon>Bacillota</taxon>
        <taxon>Bacilli</taxon>
        <taxon>Lactobacillales</taxon>
        <taxon>Streptococcaceae</taxon>
        <taxon>Streptococcus</taxon>
    </lineage>
</organism>
<dbReference type="InterPro" id="IPR043519">
    <property type="entry name" value="NT_sf"/>
</dbReference>